<feature type="compositionally biased region" description="Acidic residues" evidence="1">
    <location>
        <begin position="803"/>
        <end position="815"/>
    </location>
</feature>
<feature type="compositionally biased region" description="Polar residues" evidence="1">
    <location>
        <begin position="430"/>
        <end position="500"/>
    </location>
</feature>
<evidence type="ECO:0000256" key="1">
    <source>
        <dbReference type="SAM" id="MobiDB-lite"/>
    </source>
</evidence>
<organism evidence="2 3">
    <name type="scientific">Botryotinia fuckeliana (strain BcDW1)</name>
    <name type="common">Noble rot fungus</name>
    <name type="synonym">Botrytis cinerea</name>
    <dbReference type="NCBI Taxonomy" id="1290391"/>
    <lineage>
        <taxon>Eukaryota</taxon>
        <taxon>Fungi</taxon>
        <taxon>Dikarya</taxon>
        <taxon>Ascomycota</taxon>
        <taxon>Pezizomycotina</taxon>
        <taxon>Leotiomycetes</taxon>
        <taxon>Helotiales</taxon>
        <taxon>Sclerotiniaceae</taxon>
        <taxon>Botrytis</taxon>
    </lineage>
</organism>
<feature type="compositionally biased region" description="Low complexity" evidence="1">
    <location>
        <begin position="722"/>
        <end position="789"/>
    </location>
</feature>
<name>M7TTG9_BOTF1</name>
<dbReference type="EMBL" id="KB707846">
    <property type="protein sequence ID" value="EMR86896.1"/>
    <property type="molecule type" value="Genomic_DNA"/>
</dbReference>
<reference evidence="3" key="1">
    <citation type="journal article" date="2013" name="Genome Announc.">
        <title>Draft genome sequence of Botrytis cinerea BcDW1, inoculum for noble rot of grape berries.</title>
        <authorList>
            <person name="Blanco-Ulate B."/>
            <person name="Allen G."/>
            <person name="Powell A.L."/>
            <person name="Cantu D."/>
        </authorList>
    </citation>
    <scope>NUCLEOTIDE SEQUENCE [LARGE SCALE GENOMIC DNA]</scope>
    <source>
        <strain evidence="3">BcDW1</strain>
    </source>
</reference>
<dbReference type="STRING" id="1290391.M7TTG9"/>
<dbReference type="HOGENOM" id="CLU_346465_0_0_1"/>
<feature type="compositionally biased region" description="Polar residues" evidence="1">
    <location>
        <begin position="507"/>
        <end position="524"/>
    </location>
</feature>
<feature type="compositionally biased region" description="Basic and acidic residues" evidence="1">
    <location>
        <begin position="615"/>
        <end position="624"/>
    </location>
</feature>
<sequence length="815" mass="87836">MCEPIYLGEERFQRWPSPGNLAEPHQLEFSLAIVRNRMNQFPFTITFPSDLYRDIKKSQRMRDKMPDVNLADMSGDNSIDGIPWPDFHDIENPPISEDQMESIGYHIDLMESELLGPIKGPTIIDEDFIVQKLGLNQKRTKEEPFEDIPFNLFELKFFEARVQSFDSAMRAGEGPQLPEWTHQGFDINEEEDMALLDREEIKKGLRNYDASYRANYFNPDFAPEKRLGSSKKPGAMTNWYRKGPVGRGRNPPPKPRQDAAERMSQDHIWLLQEDNLASAKDKEDTEMSGMNMSGKGNVVSVGAIGMNATIDVSGPSGFNSSFSQTNTLTGTSGPSGFNSGLGQINTMNNTPGPSGYKSSFVGANTANNSAGPSGYNSGAASRVIPANTSVTATNNTLGSSTYNPRTFSSAASINVPMASIISAPGPPAHNSGSIAKNIANATPGSSGDNSETIRANSLSSTAVPSGYTSRPDGNNSMNAAANPSRHNTLSTPTPRETVSTRGIDGTNAMSESSNSFPGYNQGYTKSSAEPVRHNYVKSFPTHDASIPPNINPHTISEVQSREITHEPNISTIAVVTPVHVPAPAPAPTSGEIFQTTSTTQNLGMENLVPVNKKMAARDEKDKDWQPGQKPKTKATRKTTVPEAATDNPTPSKTINREIATPRTRKPKTINPIVASSIVTSHTAISPTVATPNLIKSAAVPKTRNSRAATPKTAGPKSAVSKATTPMITTPMTATPRTTTPRTITTRANTPKTSTTKSATPKTSATRAKASKSSTPKSSSFTSTPTLKPPITRNSSLKKSISEESADGTWEPDEDY</sequence>
<evidence type="ECO:0000313" key="2">
    <source>
        <dbReference type="EMBL" id="EMR86896.1"/>
    </source>
</evidence>
<dbReference type="OrthoDB" id="3549644at2759"/>
<proteinExistence type="predicted"/>
<feature type="compositionally biased region" description="Polar residues" evidence="1">
    <location>
        <begin position="330"/>
        <end position="352"/>
    </location>
</feature>
<accession>M7TTG9</accession>
<feature type="region of interest" description="Disordered" evidence="1">
    <location>
        <begin position="615"/>
        <end position="667"/>
    </location>
</feature>
<dbReference type="AlphaFoldDB" id="M7TTG9"/>
<gene>
    <name evidence="2" type="ORF">BcDW1_4535</name>
</gene>
<evidence type="ECO:0000313" key="3">
    <source>
        <dbReference type="Proteomes" id="UP000012045"/>
    </source>
</evidence>
<dbReference type="Proteomes" id="UP000012045">
    <property type="component" value="Unassembled WGS sequence"/>
</dbReference>
<feature type="region of interest" description="Disordered" evidence="1">
    <location>
        <begin position="426"/>
        <end position="524"/>
    </location>
</feature>
<protein>
    <submittedName>
        <fullName evidence="2">Uncharacterized protein</fullName>
    </submittedName>
</protein>
<feature type="region of interest" description="Disordered" evidence="1">
    <location>
        <begin position="225"/>
        <end position="262"/>
    </location>
</feature>
<feature type="region of interest" description="Disordered" evidence="1">
    <location>
        <begin position="697"/>
        <end position="815"/>
    </location>
</feature>
<feature type="region of interest" description="Disordered" evidence="1">
    <location>
        <begin position="330"/>
        <end position="355"/>
    </location>
</feature>